<evidence type="ECO:0000256" key="8">
    <source>
        <dbReference type="PIRNR" id="PIRNR001361"/>
    </source>
</evidence>
<dbReference type="Gene3D" id="3.20.20.70">
    <property type="entry name" value="Aldolase class I"/>
    <property type="match status" value="1"/>
</dbReference>
<dbReference type="Pfam" id="PF00793">
    <property type="entry name" value="DAHP_synth_1"/>
    <property type="match status" value="1"/>
</dbReference>
<dbReference type="FunCoup" id="A0A6N7EWN4">
    <property type="interactions" value="116"/>
</dbReference>
<proteinExistence type="inferred from homology"/>
<dbReference type="EC" id="2.5.1.54" evidence="8"/>
<keyword evidence="6 8" id="KW-0057">Aromatic amino acid biosynthesis</keyword>
<dbReference type="GO" id="GO:0003849">
    <property type="term" value="F:3-deoxy-7-phosphoheptulonate synthase activity"/>
    <property type="evidence" value="ECO:0007669"/>
    <property type="project" value="UniProtKB-EC"/>
</dbReference>
<evidence type="ECO:0000256" key="2">
    <source>
        <dbReference type="ARBA" id="ARBA00004688"/>
    </source>
</evidence>
<sequence length="355" mass="38623">MEKSTLRNVHIVSQDELISPRALCEAIPVTPAASKTVLAGRQAIQDILDGKDQRIFVVAGPCSIHDVDCAMDYAKKIKALAAEVSDTIYVVMRVYFEKPRTTVGWKGLINDPDLNDSFNINKGLHVARKLLLDLAEMGIPTATEALDPVTPQFIGDLISWTAIGARTSESQTHREMSSGLSTPVGFKNGTDGNLDTCINAIQSASLPHSFLGIDFEGKNAITHSTGNPYSHVVLRGGRNGPNYDSVSVKLTEQALAKAELPQSIVIDCAHANSNKNPMLQPLVMENCIHQITEGNTSILGLMIESHLKEGNQKIPADLSQLEYGVSVTDGCVSWETTESMLKNADQLLKQYWKRA</sequence>
<dbReference type="GO" id="GO:0005737">
    <property type="term" value="C:cytoplasm"/>
    <property type="evidence" value="ECO:0007669"/>
    <property type="project" value="TreeGrafter"/>
</dbReference>
<reference evidence="10 11" key="1">
    <citation type="submission" date="2019-10" db="EMBL/GenBank/DDBJ databases">
        <title>Cardiobacteriales fam. a chemoheterotrophic member of the order Cardiobacteriales, and proposal of Cardiobacteriales fam. nov.</title>
        <authorList>
            <person name="Wang C."/>
        </authorList>
    </citation>
    <scope>NUCLEOTIDE SEQUENCE [LARGE SCALE GENOMIC DNA]</scope>
    <source>
        <strain evidence="10 11">ML27</strain>
    </source>
</reference>
<comment type="caution">
    <text evidence="10">The sequence shown here is derived from an EMBL/GenBank/DDBJ whole genome shotgun (WGS) entry which is preliminary data.</text>
</comment>
<dbReference type="PANTHER" id="PTHR21225">
    <property type="entry name" value="PHOSPHO-2-DEHYDRO-3-DEOXYHEPTONATE ALDOLASE DAHP SYNTHETASE"/>
    <property type="match status" value="1"/>
</dbReference>
<keyword evidence="4 8" id="KW-0028">Amino-acid biosynthesis</keyword>
<keyword evidence="5 8" id="KW-0808">Transferase</keyword>
<dbReference type="GO" id="GO:0008652">
    <property type="term" value="P:amino acid biosynthetic process"/>
    <property type="evidence" value="ECO:0007669"/>
    <property type="project" value="UniProtKB-KW"/>
</dbReference>
<accession>A0A6N7EWN4</accession>
<evidence type="ECO:0000256" key="1">
    <source>
        <dbReference type="ARBA" id="ARBA00003726"/>
    </source>
</evidence>
<dbReference type="EMBL" id="WHNW01000003">
    <property type="protein sequence ID" value="MPV85829.1"/>
    <property type="molecule type" value="Genomic_DNA"/>
</dbReference>
<dbReference type="GO" id="GO:0009423">
    <property type="term" value="P:chorismate biosynthetic process"/>
    <property type="evidence" value="ECO:0007669"/>
    <property type="project" value="UniProtKB-UniPathway"/>
</dbReference>
<evidence type="ECO:0000256" key="5">
    <source>
        <dbReference type="ARBA" id="ARBA00022679"/>
    </source>
</evidence>
<evidence type="ECO:0000256" key="6">
    <source>
        <dbReference type="ARBA" id="ARBA00023141"/>
    </source>
</evidence>
<dbReference type="PANTHER" id="PTHR21225:SF10">
    <property type="entry name" value="PHOSPHO-2-DEHYDRO-3-DEOXYHEPTONATE ALDOLASE, TYR-SENSITIVE"/>
    <property type="match status" value="1"/>
</dbReference>
<dbReference type="UniPathway" id="UPA00053">
    <property type="reaction ID" value="UER00084"/>
</dbReference>
<organism evidence="10 11">
    <name type="scientific">Ostreibacterium oceani</name>
    <dbReference type="NCBI Taxonomy" id="2654998"/>
    <lineage>
        <taxon>Bacteria</taxon>
        <taxon>Pseudomonadati</taxon>
        <taxon>Pseudomonadota</taxon>
        <taxon>Gammaproteobacteria</taxon>
        <taxon>Cardiobacteriales</taxon>
        <taxon>Ostreibacteriaceae</taxon>
        <taxon>Ostreibacterium</taxon>
    </lineage>
</organism>
<dbReference type="RefSeq" id="WP_152809473.1">
    <property type="nucleotide sequence ID" value="NZ_WHNW01000003.1"/>
</dbReference>
<name>A0A6N7EWN4_9GAMM</name>
<dbReference type="NCBIfam" id="TIGR00034">
    <property type="entry name" value="aroFGH"/>
    <property type="match status" value="1"/>
</dbReference>
<keyword evidence="11" id="KW-1185">Reference proteome</keyword>
<comment type="pathway">
    <text evidence="2 8">Metabolic intermediate biosynthesis; chorismate biosynthesis; chorismate from D-erythrose 4-phosphate and phosphoenolpyruvate: step 1/7.</text>
</comment>
<dbReference type="GO" id="GO:0009073">
    <property type="term" value="P:aromatic amino acid family biosynthetic process"/>
    <property type="evidence" value="ECO:0007669"/>
    <property type="project" value="UniProtKB-KW"/>
</dbReference>
<dbReference type="NCBIfam" id="NF009395">
    <property type="entry name" value="PRK12755.1"/>
    <property type="match status" value="1"/>
</dbReference>
<evidence type="ECO:0000256" key="3">
    <source>
        <dbReference type="ARBA" id="ARBA00007985"/>
    </source>
</evidence>
<dbReference type="InterPro" id="IPR006219">
    <property type="entry name" value="DAHP_synth_1"/>
</dbReference>
<comment type="function">
    <text evidence="1 8">Stereospecific condensation of phosphoenolpyruvate (PEP) and D-erythrose-4-phosphate (E4P) giving rise to 3-deoxy-D-arabino-heptulosonate-7-phosphate (DAHP).</text>
</comment>
<dbReference type="InterPro" id="IPR013785">
    <property type="entry name" value="Aldolase_TIM"/>
</dbReference>
<dbReference type="PIRSF" id="PIRSF001361">
    <property type="entry name" value="DAHP_synthase"/>
    <property type="match status" value="1"/>
</dbReference>
<evidence type="ECO:0000256" key="4">
    <source>
        <dbReference type="ARBA" id="ARBA00022605"/>
    </source>
</evidence>
<protein>
    <recommendedName>
        <fullName evidence="8">Phospho-2-dehydro-3-deoxyheptonate aldolase</fullName>
        <ecNumber evidence="8">2.5.1.54</ecNumber>
    </recommendedName>
</protein>
<dbReference type="InParanoid" id="A0A6N7EWN4"/>
<dbReference type="GO" id="GO:0042802">
    <property type="term" value="F:identical protein binding"/>
    <property type="evidence" value="ECO:0007669"/>
    <property type="project" value="UniProtKB-ARBA"/>
</dbReference>
<evidence type="ECO:0000313" key="10">
    <source>
        <dbReference type="EMBL" id="MPV85829.1"/>
    </source>
</evidence>
<dbReference type="FunFam" id="3.20.20.70:FF:000005">
    <property type="entry name" value="Phospho-2-dehydro-3-deoxyheptonate aldolase"/>
    <property type="match status" value="1"/>
</dbReference>
<evidence type="ECO:0000313" key="11">
    <source>
        <dbReference type="Proteomes" id="UP000471298"/>
    </source>
</evidence>
<feature type="domain" description="DAHP synthetase I/KDSA" evidence="9">
    <location>
        <begin position="45"/>
        <end position="341"/>
    </location>
</feature>
<evidence type="ECO:0000256" key="7">
    <source>
        <dbReference type="ARBA" id="ARBA00047508"/>
    </source>
</evidence>
<dbReference type="Proteomes" id="UP000471298">
    <property type="component" value="Unassembled WGS sequence"/>
</dbReference>
<comment type="similarity">
    <text evidence="3 8">Belongs to the class-I DAHP synthase family.</text>
</comment>
<dbReference type="SUPFAM" id="SSF51569">
    <property type="entry name" value="Aldolase"/>
    <property type="match status" value="1"/>
</dbReference>
<evidence type="ECO:0000259" key="9">
    <source>
        <dbReference type="Pfam" id="PF00793"/>
    </source>
</evidence>
<dbReference type="AlphaFoldDB" id="A0A6N7EWN4"/>
<comment type="catalytic activity">
    <reaction evidence="7 8">
        <text>D-erythrose 4-phosphate + phosphoenolpyruvate + H2O = 7-phospho-2-dehydro-3-deoxy-D-arabino-heptonate + phosphate</text>
        <dbReference type="Rhea" id="RHEA:14717"/>
        <dbReference type="ChEBI" id="CHEBI:15377"/>
        <dbReference type="ChEBI" id="CHEBI:16897"/>
        <dbReference type="ChEBI" id="CHEBI:43474"/>
        <dbReference type="ChEBI" id="CHEBI:58394"/>
        <dbReference type="ChEBI" id="CHEBI:58702"/>
        <dbReference type="EC" id="2.5.1.54"/>
    </reaction>
</comment>
<dbReference type="InterPro" id="IPR006218">
    <property type="entry name" value="DAHP1/KDSA"/>
</dbReference>
<gene>
    <name evidence="10" type="ORF">GCU85_03630</name>
</gene>